<dbReference type="EMBL" id="JAVBID010000007">
    <property type="protein sequence ID" value="MDV2424129.1"/>
    <property type="molecule type" value="Genomic_DNA"/>
</dbReference>
<dbReference type="RefSeq" id="WP_316987055.1">
    <property type="nucleotide sequence ID" value="NZ_JAVBID010000007.1"/>
</dbReference>
<proteinExistence type="predicted"/>
<evidence type="ECO:0000313" key="3">
    <source>
        <dbReference type="Proteomes" id="UP001185631"/>
    </source>
</evidence>
<feature type="transmembrane region" description="Helical" evidence="1">
    <location>
        <begin position="200"/>
        <end position="220"/>
    </location>
</feature>
<protein>
    <recommendedName>
        <fullName evidence="4">Glycosyltransferase RgtA/B/C/D-like domain-containing protein</fullName>
    </recommendedName>
</protein>
<organism evidence="2 3">
    <name type="scientific">Corynebacterium curieae</name>
    <dbReference type="NCBI Taxonomy" id="2913500"/>
    <lineage>
        <taxon>Bacteria</taxon>
        <taxon>Bacillati</taxon>
        <taxon>Actinomycetota</taxon>
        <taxon>Actinomycetes</taxon>
        <taxon>Mycobacteriales</taxon>
        <taxon>Corynebacteriaceae</taxon>
        <taxon>Corynebacterium</taxon>
    </lineage>
</organism>
<evidence type="ECO:0000313" key="2">
    <source>
        <dbReference type="EMBL" id="MDV2424129.1"/>
    </source>
</evidence>
<keyword evidence="1" id="KW-1133">Transmembrane helix</keyword>
<keyword evidence="3" id="KW-1185">Reference proteome</keyword>
<comment type="caution">
    <text evidence="2">The sequence shown here is derived from an EMBL/GenBank/DDBJ whole genome shotgun (WGS) entry which is preliminary data.</text>
</comment>
<feature type="transmembrane region" description="Helical" evidence="1">
    <location>
        <begin position="6"/>
        <end position="23"/>
    </location>
</feature>
<evidence type="ECO:0008006" key="4">
    <source>
        <dbReference type="Google" id="ProtNLM"/>
    </source>
</evidence>
<accession>A0ABU3W7S7</accession>
<feature type="transmembrane region" description="Helical" evidence="1">
    <location>
        <begin position="173"/>
        <end position="193"/>
    </location>
</feature>
<reference evidence="2 3" key="1">
    <citation type="submission" date="2023-08" db="EMBL/GenBank/DDBJ databases">
        <title>Genomic characterization of the C. tuberculostearicum species complex, a ubiquitous member of the human skin microbiome.</title>
        <authorList>
            <person name="Ahmed N."/>
            <person name="Deming C."/>
            <person name="Conlan S."/>
            <person name="Segre J."/>
        </authorList>
    </citation>
    <scope>NUCLEOTIDE SEQUENCE [LARGE SCALE GENOMIC DNA]</scope>
    <source>
        <strain evidence="2 3">CTNIH19</strain>
    </source>
</reference>
<evidence type="ECO:0000256" key="1">
    <source>
        <dbReference type="SAM" id="Phobius"/>
    </source>
</evidence>
<keyword evidence="1" id="KW-0812">Transmembrane</keyword>
<name>A0ABU3W7S7_9CORY</name>
<feature type="transmembrane region" description="Helical" evidence="1">
    <location>
        <begin position="240"/>
        <end position="264"/>
    </location>
</feature>
<keyword evidence="1" id="KW-0472">Membrane</keyword>
<feature type="transmembrane region" description="Helical" evidence="1">
    <location>
        <begin position="75"/>
        <end position="104"/>
    </location>
</feature>
<gene>
    <name evidence="2" type="ORF">RAE13_06870</name>
</gene>
<feature type="transmembrane region" description="Helical" evidence="1">
    <location>
        <begin position="111"/>
        <end position="130"/>
    </location>
</feature>
<dbReference type="Proteomes" id="UP001185631">
    <property type="component" value="Unassembled WGS sequence"/>
</dbReference>
<sequence>MAGTAIVLNVLFSVALAAGVMALAARMGKGKRAQVLSAVVVTGAPMSIVFTMPYTEALFGALAIWAVVALVDERWWGAAAFVFLAGLVRLTAVDLVAVFALMVLLRARRNWRAWAAVVFSTVPLAGYLWWSSSHLKEAGGYFGIQKEHWNSGFDGGKATAVWLWETLSGATNGGYLLSAGVMIAAPVCLVLAWRRLPLAAWLFSAVLMANVLLSDGIMHSRPRLLLPAVIVLLPWVKKGASASAAALAWAVFGAWFSAYMLGVFEWAI</sequence>